<evidence type="ECO:0000256" key="1">
    <source>
        <dbReference type="ARBA" id="ARBA00006739"/>
    </source>
</evidence>
<dbReference type="InterPro" id="IPR001173">
    <property type="entry name" value="Glyco_trans_2-like"/>
</dbReference>
<dbReference type="PANTHER" id="PTHR43685">
    <property type="entry name" value="GLYCOSYLTRANSFERASE"/>
    <property type="match status" value="1"/>
</dbReference>
<evidence type="ECO:0000256" key="3">
    <source>
        <dbReference type="ARBA" id="ARBA00022679"/>
    </source>
</evidence>
<accession>A0A6I3IRU9</accession>
<gene>
    <name evidence="6" type="ORF">GGG17_11910</name>
</gene>
<evidence type="ECO:0000256" key="4">
    <source>
        <dbReference type="SAM" id="MobiDB-lite"/>
    </source>
</evidence>
<keyword evidence="7" id="KW-1185">Reference proteome</keyword>
<comment type="similarity">
    <text evidence="1">Belongs to the glycosyltransferase 2 family.</text>
</comment>
<sequence>MTGRRLVPGRRGRDGEGSRRLSGFSDPVRDRRRAERRFSPLCHSERVAVVGVLAHRTSPTTRCDPRSRHLLHIRPHPSEELTVPKWSVIIPVRNGQEHLERALTSVLKTLPHDAEVRIMDDGSTDRTPDILAAVQGRDPRVLVHRHSEAQGVARSLNELAGFGDSEFLARMDADDVALPGRWTRGESLLRSADMAFTTVVFVDERGRPRGADQPGYLSAAATPLHLLLGCCLVHPTAMMRRSAFDESGGYADTKAEDYELWLRASCAGQRLVRSSVPGLLYRRHPGQVTLQQPWMDEGTDSPLWTAYQVAASTVLDVSPSALRDFFTAALHRGPVPQEVGPAITQVGMALRSAAERLQPIDRLLFTWRLNRQLGRMQARLDLS</sequence>
<evidence type="ECO:0000256" key="2">
    <source>
        <dbReference type="ARBA" id="ARBA00022676"/>
    </source>
</evidence>
<dbReference type="AlphaFoldDB" id="A0A6I3IRU9"/>
<evidence type="ECO:0000313" key="6">
    <source>
        <dbReference type="EMBL" id="MTB72660.1"/>
    </source>
</evidence>
<dbReference type="Gene3D" id="3.90.550.10">
    <property type="entry name" value="Spore Coat Polysaccharide Biosynthesis Protein SpsA, Chain A"/>
    <property type="match status" value="1"/>
</dbReference>
<dbReference type="PANTHER" id="PTHR43685:SF5">
    <property type="entry name" value="GLYCOSYLTRANSFERASE EPSE-RELATED"/>
    <property type="match status" value="1"/>
</dbReference>
<dbReference type="InterPro" id="IPR029044">
    <property type="entry name" value="Nucleotide-diphossugar_trans"/>
</dbReference>
<comment type="caution">
    <text evidence="6">The sequence shown here is derived from an EMBL/GenBank/DDBJ whole genome shotgun (WGS) entry which is preliminary data.</text>
</comment>
<dbReference type="SUPFAM" id="SSF53448">
    <property type="entry name" value="Nucleotide-diphospho-sugar transferases"/>
    <property type="match status" value="1"/>
</dbReference>
<dbReference type="InterPro" id="IPR050834">
    <property type="entry name" value="Glycosyltransf_2"/>
</dbReference>
<keyword evidence="3 6" id="KW-0808">Transferase</keyword>
<reference evidence="6 7" key="1">
    <citation type="submission" date="2019-11" db="EMBL/GenBank/DDBJ databases">
        <title>Whole genome sequencing identifies a novel species of the genus Arsenicicoccus isolated from human blood.</title>
        <authorList>
            <person name="Jeong J.H."/>
            <person name="Kweon O.J."/>
            <person name="Kim H.R."/>
            <person name="Kim T.-H."/>
            <person name="Ha S.-M."/>
            <person name="Lee M.-K."/>
        </authorList>
    </citation>
    <scope>NUCLEOTIDE SEQUENCE [LARGE SCALE GENOMIC DNA]</scope>
    <source>
        <strain evidence="6 7">MKL-02</strain>
    </source>
</reference>
<name>A0A6I3IRU9_9MICO</name>
<dbReference type="Proteomes" id="UP000431092">
    <property type="component" value="Unassembled WGS sequence"/>
</dbReference>
<feature type="region of interest" description="Disordered" evidence="4">
    <location>
        <begin position="1"/>
        <end position="28"/>
    </location>
</feature>
<evidence type="ECO:0000259" key="5">
    <source>
        <dbReference type="Pfam" id="PF00535"/>
    </source>
</evidence>
<dbReference type="GO" id="GO:0016757">
    <property type="term" value="F:glycosyltransferase activity"/>
    <property type="evidence" value="ECO:0007669"/>
    <property type="project" value="UniProtKB-KW"/>
</dbReference>
<dbReference type="EMBL" id="WLVL01000039">
    <property type="protein sequence ID" value="MTB72660.1"/>
    <property type="molecule type" value="Genomic_DNA"/>
</dbReference>
<evidence type="ECO:0000313" key="7">
    <source>
        <dbReference type="Proteomes" id="UP000431092"/>
    </source>
</evidence>
<keyword evidence="2" id="KW-0328">Glycosyltransferase</keyword>
<dbReference type="Pfam" id="PF00535">
    <property type="entry name" value="Glycos_transf_2"/>
    <property type="match status" value="1"/>
</dbReference>
<protein>
    <submittedName>
        <fullName evidence="6">Glycosyltransferase</fullName>
    </submittedName>
</protein>
<organism evidence="6 7">
    <name type="scientific">Arsenicicoccus cauae</name>
    <dbReference type="NCBI Taxonomy" id="2663847"/>
    <lineage>
        <taxon>Bacteria</taxon>
        <taxon>Bacillati</taxon>
        <taxon>Actinomycetota</taxon>
        <taxon>Actinomycetes</taxon>
        <taxon>Micrococcales</taxon>
        <taxon>Intrasporangiaceae</taxon>
        <taxon>Arsenicicoccus</taxon>
    </lineage>
</organism>
<feature type="domain" description="Glycosyltransferase 2-like" evidence="5">
    <location>
        <begin position="87"/>
        <end position="246"/>
    </location>
</feature>
<proteinExistence type="inferred from homology"/>
<dbReference type="CDD" id="cd00761">
    <property type="entry name" value="Glyco_tranf_GTA_type"/>
    <property type="match status" value="1"/>
</dbReference>